<evidence type="ECO:0000313" key="1">
    <source>
        <dbReference type="EMBL" id="SFP68067.1"/>
    </source>
</evidence>
<keyword evidence="2" id="KW-1185">Reference proteome</keyword>
<protein>
    <recommendedName>
        <fullName evidence="3">CHAP domain-containing protein</fullName>
    </recommendedName>
</protein>
<dbReference type="OrthoDB" id="8839908at2"/>
<dbReference type="AlphaFoldDB" id="A0A1I5SC25"/>
<dbReference type="Proteomes" id="UP000199031">
    <property type="component" value="Unassembled WGS sequence"/>
</dbReference>
<evidence type="ECO:0008006" key="3">
    <source>
        <dbReference type="Google" id="ProtNLM"/>
    </source>
</evidence>
<dbReference type="RefSeq" id="WP_090654470.1">
    <property type="nucleotide sequence ID" value="NZ_FOXQ01000001.1"/>
</dbReference>
<gene>
    <name evidence="1" type="ORF">SAMN05444277_101684</name>
</gene>
<dbReference type="EMBL" id="FOXQ01000001">
    <property type="protein sequence ID" value="SFP68067.1"/>
    <property type="molecule type" value="Genomic_DNA"/>
</dbReference>
<proteinExistence type="predicted"/>
<name>A0A1I5SC25_9BACT</name>
<reference evidence="1 2" key="1">
    <citation type="submission" date="2016-10" db="EMBL/GenBank/DDBJ databases">
        <authorList>
            <person name="de Groot N.N."/>
        </authorList>
    </citation>
    <scope>NUCLEOTIDE SEQUENCE [LARGE SCALE GENOMIC DNA]</scope>
    <source>
        <strain evidence="1 2">DSM 28286</strain>
    </source>
</reference>
<sequence length="369" mass="40822">MGKMYAEKQTAAAAPPVNTSFFAPKNIIQRQPDTVEPVNYLSLINMDEANQSNIKNLNQFSNERYLLSLFLNVPMQVTTSRPASNEAEDISPLTLAIAAWQYDYINDKSGRFKKEKSTVANVTGKYKDSLNAMLENGFDPKGKTQDWKTIDRNDAAAVLEAEKTYKESIKDNAAADAKRQAIVDLALSQTGSVVAVNRGDGSKFGWERIARFYEVAQEEFNGPDQFKRTRNDEGAPIDEPKETDLKKSKLAGIKAANKFANDKTADWSWCGIFTVWAIRSITGKGSWNAGPQGFGDKKGDITNAKKGDIINIKPGSNPNNHHFILAQDIPSDATDSYVLYAVEGNIDLQGIKATHRWKLSDVSGYYSTV</sequence>
<organism evidence="1 2">
    <name type="scientific">Parafilimonas terrae</name>
    <dbReference type="NCBI Taxonomy" id="1465490"/>
    <lineage>
        <taxon>Bacteria</taxon>
        <taxon>Pseudomonadati</taxon>
        <taxon>Bacteroidota</taxon>
        <taxon>Chitinophagia</taxon>
        <taxon>Chitinophagales</taxon>
        <taxon>Chitinophagaceae</taxon>
        <taxon>Parafilimonas</taxon>
    </lineage>
</organism>
<evidence type="ECO:0000313" key="2">
    <source>
        <dbReference type="Proteomes" id="UP000199031"/>
    </source>
</evidence>
<accession>A0A1I5SC25</accession>